<protein>
    <submittedName>
        <fullName evidence="2">Uncharacterized protein</fullName>
    </submittedName>
</protein>
<dbReference type="AlphaFoldDB" id="K0T561"/>
<gene>
    <name evidence="2" type="ORF">THAOC_06251</name>
</gene>
<evidence type="ECO:0000313" key="3">
    <source>
        <dbReference type="Proteomes" id="UP000266841"/>
    </source>
</evidence>
<evidence type="ECO:0000313" key="2">
    <source>
        <dbReference type="EMBL" id="EJK72234.1"/>
    </source>
</evidence>
<reference evidence="2 3" key="1">
    <citation type="journal article" date="2012" name="Genome Biol.">
        <title>Genome and low-iron response of an oceanic diatom adapted to chronic iron limitation.</title>
        <authorList>
            <person name="Lommer M."/>
            <person name="Specht M."/>
            <person name="Roy A.S."/>
            <person name="Kraemer L."/>
            <person name="Andreson R."/>
            <person name="Gutowska M.A."/>
            <person name="Wolf J."/>
            <person name="Bergner S.V."/>
            <person name="Schilhabel M.B."/>
            <person name="Klostermeier U.C."/>
            <person name="Beiko R.G."/>
            <person name="Rosenstiel P."/>
            <person name="Hippler M."/>
            <person name="Laroche J."/>
        </authorList>
    </citation>
    <scope>NUCLEOTIDE SEQUENCE [LARGE SCALE GENOMIC DNA]</scope>
    <source>
        <strain evidence="2 3">CCMP1005</strain>
    </source>
</reference>
<sequence>MSSRRPDAVVSSFAVKSEDITADPSIDDFARDAEEDDDDPV</sequence>
<dbReference type="Proteomes" id="UP000266841">
    <property type="component" value="Unassembled WGS sequence"/>
</dbReference>
<organism evidence="2 3">
    <name type="scientific">Thalassiosira oceanica</name>
    <name type="common">Marine diatom</name>
    <dbReference type="NCBI Taxonomy" id="159749"/>
    <lineage>
        <taxon>Eukaryota</taxon>
        <taxon>Sar</taxon>
        <taxon>Stramenopiles</taxon>
        <taxon>Ochrophyta</taxon>
        <taxon>Bacillariophyta</taxon>
        <taxon>Coscinodiscophyceae</taxon>
        <taxon>Thalassiosirophycidae</taxon>
        <taxon>Thalassiosirales</taxon>
        <taxon>Thalassiosiraceae</taxon>
        <taxon>Thalassiosira</taxon>
    </lineage>
</organism>
<evidence type="ECO:0000256" key="1">
    <source>
        <dbReference type="SAM" id="MobiDB-lite"/>
    </source>
</evidence>
<accession>K0T561</accession>
<name>K0T561_THAOC</name>
<proteinExistence type="predicted"/>
<feature type="region of interest" description="Disordered" evidence="1">
    <location>
        <begin position="1"/>
        <end position="41"/>
    </location>
</feature>
<comment type="caution">
    <text evidence="2">The sequence shown here is derived from an EMBL/GenBank/DDBJ whole genome shotgun (WGS) entry which is preliminary data.</text>
</comment>
<feature type="non-terminal residue" evidence="2">
    <location>
        <position position="41"/>
    </location>
</feature>
<dbReference type="EMBL" id="AGNL01006152">
    <property type="protein sequence ID" value="EJK72234.1"/>
    <property type="molecule type" value="Genomic_DNA"/>
</dbReference>
<keyword evidence="3" id="KW-1185">Reference proteome</keyword>